<evidence type="ECO:0000256" key="8">
    <source>
        <dbReference type="SAM" id="MobiDB-lite"/>
    </source>
</evidence>
<proteinExistence type="inferred from homology"/>
<feature type="compositionally biased region" description="Basic and acidic residues" evidence="8">
    <location>
        <begin position="66"/>
        <end position="85"/>
    </location>
</feature>
<evidence type="ECO:0000259" key="9">
    <source>
        <dbReference type="Pfam" id="PF04696"/>
    </source>
</evidence>
<sequence length="219" mass="24474">MASPDIKAPTSTTSSAPPDDLDRPTSSTNERKRPRSGANDEATSRGKRMFGAIFGTLSKAQIQPKTESELKREETEKRLREKLAAEKASLAAEIEAEREKKAKEKEERLKGEQEKRDAEKADTIRRQKENVAHFIKLGGEPGIYFKPGKHNARTQKVVDEQLKALEAEQGVSSENDKVMQIDKSEDKVEEKDEKEKDLVETQDVIMGEGETGTNETFAS</sequence>
<feature type="region of interest" description="Disordered" evidence="8">
    <location>
        <begin position="1"/>
        <end position="125"/>
    </location>
</feature>
<feature type="compositionally biased region" description="Basic and acidic residues" evidence="8">
    <location>
        <begin position="174"/>
        <end position="199"/>
    </location>
</feature>
<keyword evidence="11" id="KW-1185">Reference proteome</keyword>
<name>A0A1Y2BQ93_9FUNG</name>
<dbReference type="Pfam" id="PF04696">
    <property type="entry name" value="Pinin_SDK_memA"/>
    <property type="match status" value="1"/>
</dbReference>
<accession>A0A1Y2BQ93</accession>
<keyword evidence="3" id="KW-0507">mRNA processing</keyword>
<evidence type="ECO:0000256" key="1">
    <source>
        <dbReference type="ARBA" id="ARBA00004123"/>
    </source>
</evidence>
<dbReference type="InterPro" id="IPR039853">
    <property type="entry name" value="Pinin"/>
</dbReference>
<comment type="caution">
    <text evidence="10">The sequence shown here is derived from an EMBL/GenBank/DDBJ whole genome shotgun (WGS) entry which is preliminary data.</text>
</comment>
<evidence type="ECO:0000256" key="2">
    <source>
        <dbReference type="ARBA" id="ARBA00010386"/>
    </source>
</evidence>
<keyword evidence="7" id="KW-0539">Nucleus</keyword>
<evidence type="ECO:0000313" key="10">
    <source>
        <dbReference type="EMBL" id="ORY36921.1"/>
    </source>
</evidence>
<dbReference type="AlphaFoldDB" id="A0A1Y2BQ93"/>
<dbReference type="PANTHER" id="PTHR12707">
    <property type="entry name" value="PINN"/>
    <property type="match status" value="1"/>
</dbReference>
<dbReference type="GO" id="GO:0071013">
    <property type="term" value="C:catalytic step 2 spliceosome"/>
    <property type="evidence" value="ECO:0007669"/>
    <property type="project" value="TreeGrafter"/>
</dbReference>
<evidence type="ECO:0000256" key="4">
    <source>
        <dbReference type="ARBA" id="ARBA00023015"/>
    </source>
</evidence>
<dbReference type="Proteomes" id="UP000193642">
    <property type="component" value="Unassembled WGS sequence"/>
</dbReference>
<protein>
    <recommendedName>
        <fullName evidence="9">Pinin/SDK/MemA protein domain-containing protein</fullName>
    </recommendedName>
</protein>
<feature type="domain" description="Pinin/SDK/MemA protein" evidence="9">
    <location>
        <begin position="41"/>
        <end position="161"/>
    </location>
</feature>
<dbReference type="EMBL" id="MCGO01000053">
    <property type="protein sequence ID" value="ORY36921.1"/>
    <property type="molecule type" value="Genomic_DNA"/>
</dbReference>
<feature type="region of interest" description="Disordered" evidence="8">
    <location>
        <begin position="167"/>
        <end position="219"/>
    </location>
</feature>
<feature type="compositionally biased region" description="Basic and acidic residues" evidence="8">
    <location>
        <begin position="95"/>
        <end position="125"/>
    </location>
</feature>
<keyword evidence="5" id="KW-0804">Transcription</keyword>
<keyword evidence="4" id="KW-0805">Transcription regulation</keyword>
<reference evidence="10 11" key="1">
    <citation type="submission" date="2016-07" db="EMBL/GenBank/DDBJ databases">
        <title>Pervasive Adenine N6-methylation of Active Genes in Fungi.</title>
        <authorList>
            <consortium name="DOE Joint Genome Institute"/>
            <person name="Mondo S.J."/>
            <person name="Dannebaum R.O."/>
            <person name="Kuo R.C."/>
            <person name="Labutti K."/>
            <person name="Haridas S."/>
            <person name="Kuo A."/>
            <person name="Salamov A."/>
            <person name="Ahrendt S.R."/>
            <person name="Lipzen A."/>
            <person name="Sullivan W."/>
            <person name="Andreopoulos W.B."/>
            <person name="Clum A."/>
            <person name="Lindquist E."/>
            <person name="Daum C."/>
            <person name="Ramamoorthy G.K."/>
            <person name="Gryganskyi A."/>
            <person name="Culley D."/>
            <person name="Magnuson J.K."/>
            <person name="James T.Y."/>
            <person name="O'Malley M.A."/>
            <person name="Stajich J.E."/>
            <person name="Spatafora J.W."/>
            <person name="Visel A."/>
            <person name="Grigoriev I.V."/>
        </authorList>
    </citation>
    <scope>NUCLEOTIDE SEQUENCE [LARGE SCALE GENOMIC DNA]</scope>
    <source>
        <strain evidence="10 11">JEL800</strain>
    </source>
</reference>
<gene>
    <name evidence="10" type="ORF">BCR33DRAFT_721835</name>
</gene>
<dbReference type="GO" id="GO:0006397">
    <property type="term" value="P:mRNA processing"/>
    <property type="evidence" value="ECO:0007669"/>
    <property type="project" value="UniProtKB-KW"/>
</dbReference>
<organism evidence="10 11">
    <name type="scientific">Rhizoclosmatium globosum</name>
    <dbReference type="NCBI Taxonomy" id="329046"/>
    <lineage>
        <taxon>Eukaryota</taxon>
        <taxon>Fungi</taxon>
        <taxon>Fungi incertae sedis</taxon>
        <taxon>Chytridiomycota</taxon>
        <taxon>Chytridiomycota incertae sedis</taxon>
        <taxon>Chytridiomycetes</taxon>
        <taxon>Chytridiales</taxon>
        <taxon>Chytriomycetaceae</taxon>
        <taxon>Rhizoclosmatium</taxon>
    </lineage>
</organism>
<dbReference type="PANTHER" id="PTHR12707:SF0">
    <property type="entry name" value="PININ"/>
    <property type="match status" value="1"/>
</dbReference>
<comment type="subcellular location">
    <subcellularLocation>
        <location evidence="1">Nucleus</location>
    </subcellularLocation>
</comment>
<dbReference type="GO" id="GO:0008380">
    <property type="term" value="P:RNA splicing"/>
    <property type="evidence" value="ECO:0007669"/>
    <property type="project" value="UniProtKB-KW"/>
</dbReference>
<dbReference type="OrthoDB" id="330772at2759"/>
<evidence type="ECO:0000256" key="5">
    <source>
        <dbReference type="ARBA" id="ARBA00023163"/>
    </source>
</evidence>
<dbReference type="InterPro" id="IPR006786">
    <property type="entry name" value="Pinin_SDK_MemA"/>
</dbReference>
<comment type="similarity">
    <text evidence="2">Belongs to the pinin family.</text>
</comment>
<evidence type="ECO:0000256" key="6">
    <source>
        <dbReference type="ARBA" id="ARBA00023187"/>
    </source>
</evidence>
<evidence type="ECO:0000256" key="7">
    <source>
        <dbReference type="ARBA" id="ARBA00023242"/>
    </source>
</evidence>
<dbReference type="STRING" id="329046.A0A1Y2BQ93"/>
<keyword evidence="6" id="KW-0508">mRNA splicing</keyword>
<evidence type="ECO:0000313" key="11">
    <source>
        <dbReference type="Proteomes" id="UP000193642"/>
    </source>
</evidence>
<evidence type="ECO:0000256" key="3">
    <source>
        <dbReference type="ARBA" id="ARBA00022664"/>
    </source>
</evidence>